<proteinExistence type="inferred from homology"/>
<keyword evidence="3" id="KW-0479">Metal-binding</keyword>
<evidence type="ECO:0000256" key="13">
    <source>
        <dbReference type="SAM" id="SignalP"/>
    </source>
</evidence>
<feature type="domain" description="C2H2-type" evidence="14">
    <location>
        <begin position="1692"/>
        <end position="1714"/>
    </location>
</feature>
<comment type="caution">
    <text evidence="15">The sequence shown here is derived from an EMBL/GenBank/DDBJ whole genome shotgun (WGS) entry which is preliminary data.</text>
</comment>
<feature type="compositionally biased region" description="Low complexity" evidence="12">
    <location>
        <begin position="1291"/>
        <end position="1315"/>
    </location>
</feature>
<keyword evidence="9" id="KW-0804">Transcription</keyword>
<evidence type="ECO:0000256" key="5">
    <source>
        <dbReference type="ARBA" id="ARBA00022771"/>
    </source>
</evidence>
<keyword evidence="13" id="KW-0732">Signal</keyword>
<feature type="compositionally biased region" description="Low complexity" evidence="12">
    <location>
        <begin position="1533"/>
        <end position="1569"/>
    </location>
</feature>
<keyword evidence="6" id="KW-0862">Zinc</keyword>
<evidence type="ECO:0000256" key="6">
    <source>
        <dbReference type="ARBA" id="ARBA00022833"/>
    </source>
</evidence>
<feature type="compositionally biased region" description="Low complexity" evidence="12">
    <location>
        <begin position="991"/>
        <end position="1011"/>
    </location>
</feature>
<dbReference type="EMBL" id="CAJHJT010000056">
    <property type="protein sequence ID" value="CAD7012724.1"/>
    <property type="molecule type" value="Genomic_DNA"/>
</dbReference>
<dbReference type="Proteomes" id="UP000606786">
    <property type="component" value="Unassembled WGS sequence"/>
</dbReference>
<comment type="similarity">
    <text evidence="11">Belongs to the AEBP2/jing C2H2-type zinc-finger family.</text>
</comment>
<dbReference type="InterPro" id="IPR013087">
    <property type="entry name" value="Znf_C2H2_type"/>
</dbReference>
<feature type="region of interest" description="Disordered" evidence="12">
    <location>
        <begin position="433"/>
        <end position="452"/>
    </location>
</feature>
<name>A0A811VCJ0_CERCA</name>
<feature type="compositionally biased region" description="Low complexity" evidence="12">
    <location>
        <begin position="151"/>
        <end position="171"/>
    </location>
</feature>
<dbReference type="Pfam" id="PF26014">
    <property type="entry name" value="SH3_AEBP2_C"/>
    <property type="match status" value="1"/>
</dbReference>
<feature type="region of interest" description="Disordered" evidence="12">
    <location>
        <begin position="978"/>
        <end position="1011"/>
    </location>
</feature>
<keyword evidence="2" id="KW-0678">Repressor</keyword>
<feature type="region of interest" description="Disordered" evidence="12">
    <location>
        <begin position="1860"/>
        <end position="1892"/>
    </location>
</feature>
<feature type="compositionally biased region" description="Polar residues" evidence="12">
    <location>
        <begin position="181"/>
        <end position="190"/>
    </location>
</feature>
<feature type="compositionally biased region" description="Low complexity" evidence="12">
    <location>
        <begin position="436"/>
        <end position="452"/>
    </location>
</feature>
<keyword evidence="4" id="KW-0677">Repeat</keyword>
<evidence type="ECO:0000313" key="15">
    <source>
        <dbReference type="EMBL" id="CAD7012724.1"/>
    </source>
</evidence>
<feature type="compositionally biased region" description="Low complexity" evidence="12">
    <location>
        <begin position="348"/>
        <end position="359"/>
    </location>
</feature>
<evidence type="ECO:0000256" key="8">
    <source>
        <dbReference type="ARBA" id="ARBA00023015"/>
    </source>
</evidence>
<evidence type="ECO:0000256" key="7">
    <source>
        <dbReference type="ARBA" id="ARBA00022853"/>
    </source>
</evidence>
<evidence type="ECO:0000256" key="4">
    <source>
        <dbReference type="ARBA" id="ARBA00022737"/>
    </source>
</evidence>
<feature type="region of interest" description="Disordered" evidence="12">
    <location>
        <begin position="1717"/>
        <end position="1744"/>
    </location>
</feature>
<evidence type="ECO:0000256" key="9">
    <source>
        <dbReference type="ARBA" id="ARBA00023163"/>
    </source>
</evidence>
<dbReference type="SUPFAM" id="SSF57667">
    <property type="entry name" value="beta-beta-alpha zinc fingers"/>
    <property type="match status" value="1"/>
</dbReference>
<feature type="compositionally biased region" description="Low complexity" evidence="12">
    <location>
        <begin position="76"/>
        <end position="96"/>
    </location>
</feature>
<dbReference type="PANTHER" id="PTHR46541:SF1">
    <property type="entry name" value="ZINC FINGER PROTEIN AEBP2"/>
    <property type="match status" value="1"/>
</dbReference>
<feature type="compositionally biased region" description="Acidic residues" evidence="12">
    <location>
        <begin position="1862"/>
        <end position="1891"/>
    </location>
</feature>
<feature type="compositionally biased region" description="Basic and acidic residues" evidence="12">
    <location>
        <begin position="1719"/>
        <end position="1729"/>
    </location>
</feature>
<feature type="region of interest" description="Disordered" evidence="12">
    <location>
        <begin position="301"/>
        <end position="359"/>
    </location>
</feature>
<keyword evidence="8" id="KW-0805">Transcription regulation</keyword>
<dbReference type="OrthoDB" id="9984614at2759"/>
<dbReference type="PANTHER" id="PTHR46541">
    <property type="entry name" value="ZINC FINGER PROTEIN AEBP2"/>
    <property type="match status" value="1"/>
</dbReference>
<evidence type="ECO:0000256" key="12">
    <source>
        <dbReference type="SAM" id="MobiDB-lite"/>
    </source>
</evidence>
<keyword evidence="10" id="KW-0539">Nucleus</keyword>
<dbReference type="GO" id="GO:0006325">
    <property type="term" value="P:chromatin organization"/>
    <property type="evidence" value="ECO:0007669"/>
    <property type="project" value="UniProtKB-KW"/>
</dbReference>
<dbReference type="InterPro" id="IPR059034">
    <property type="entry name" value="SH3_AEBP2_C"/>
</dbReference>
<evidence type="ECO:0000256" key="10">
    <source>
        <dbReference type="ARBA" id="ARBA00023242"/>
    </source>
</evidence>
<feature type="region of interest" description="Disordered" evidence="12">
    <location>
        <begin position="19"/>
        <end position="58"/>
    </location>
</feature>
<dbReference type="InterPro" id="IPR036236">
    <property type="entry name" value="Znf_C2H2_sf"/>
</dbReference>
<feature type="chain" id="PRO_5032618576" evidence="13">
    <location>
        <begin position="17"/>
        <end position="1941"/>
    </location>
</feature>
<accession>A0A811VCJ0</accession>
<feature type="compositionally biased region" description="Low complexity" evidence="12">
    <location>
        <begin position="19"/>
        <end position="28"/>
    </location>
</feature>
<feature type="compositionally biased region" description="Polar residues" evidence="12">
    <location>
        <begin position="97"/>
        <end position="107"/>
    </location>
</feature>
<keyword evidence="5" id="KW-0863">Zinc-finger</keyword>
<keyword evidence="16" id="KW-1185">Reference proteome</keyword>
<evidence type="ECO:0000259" key="14">
    <source>
        <dbReference type="PROSITE" id="PS00028"/>
    </source>
</evidence>
<evidence type="ECO:0000313" key="16">
    <source>
        <dbReference type="Proteomes" id="UP000606786"/>
    </source>
</evidence>
<evidence type="ECO:0000256" key="3">
    <source>
        <dbReference type="ARBA" id="ARBA00022723"/>
    </source>
</evidence>
<feature type="compositionally biased region" description="Low complexity" evidence="12">
    <location>
        <begin position="302"/>
        <end position="313"/>
    </location>
</feature>
<feature type="region of interest" description="Disordered" evidence="12">
    <location>
        <begin position="1291"/>
        <end position="1329"/>
    </location>
</feature>
<feature type="region of interest" description="Disordered" evidence="12">
    <location>
        <begin position="1389"/>
        <end position="1424"/>
    </location>
</feature>
<dbReference type="SMART" id="SM00355">
    <property type="entry name" value="ZnF_C2H2"/>
    <property type="match status" value="3"/>
</dbReference>
<gene>
    <name evidence="15" type="ORF">CCAP1982_LOCUS20829</name>
</gene>
<dbReference type="InterPro" id="IPR052130">
    <property type="entry name" value="AEBP2/jing_C2H2-ZnF"/>
</dbReference>
<feature type="region of interest" description="Disordered" evidence="12">
    <location>
        <begin position="836"/>
        <end position="857"/>
    </location>
</feature>
<feature type="region of interest" description="Disordered" evidence="12">
    <location>
        <begin position="1446"/>
        <end position="1465"/>
    </location>
</feature>
<comment type="subcellular location">
    <subcellularLocation>
        <location evidence="1">Nucleus</location>
    </subcellularLocation>
</comment>
<feature type="region of interest" description="Disordered" evidence="12">
    <location>
        <begin position="71"/>
        <end position="193"/>
    </location>
</feature>
<dbReference type="PROSITE" id="PS00028">
    <property type="entry name" value="ZINC_FINGER_C2H2_1"/>
    <property type="match status" value="1"/>
</dbReference>
<reference evidence="15" key="1">
    <citation type="submission" date="2020-11" db="EMBL/GenBank/DDBJ databases">
        <authorList>
            <person name="Whitehead M."/>
        </authorList>
    </citation>
    <scope>NUCLEOTIDE SEQUENCE</scope>
    <source>
        <strain evidence="15">EGII</strain>
    </source>
</reference>
<feature type="signal peptide" evidence="13">
    <location>
        <begin position="1"/>
        <end position="16"/>
    </location>
</feature>
<organism evidence="15 16">
    <name type="scientific">Ceratitis capitata</name>
    <name type="common">Mediterranean fruit fly</name>
    <name type="synonym">Tephritis capitata</name>
    <dbReference type="NCBI Taxonomy" id="7213"/>
    <lineage>
        <taxon>Eukaryota</taxon>
        <taxon>Metazoa</taxon>
        <taxon>Ecdysozoa</taxon>
        <taxon>Arthropoda</taxon>
        <taxon>Hexapoda</taxon>
        <taxon>Insecta</taxon>
        <taxon>Pterygota</taxon>
        <taxon>Neoptera</taxon>
        <taxon>Endopterygota</taxon>
        <taxon>Diptera</taxon>
        <taxon>Brachycera</taxon>
        <taxon>Muscomorpha</taxon>
        <taxon>Tephritoidea</taxon>
        <taxon>Tephritidae</taxon>
        <taxon>Ceratitis</taxon>
        <taxon>Ceratitis</taxon>
    </lineage>
</organism>
<keyword evidence="7" id="KW-0156">Chromatin regulator</keyword>
<feature type="compositionally biased region" description="Low complexity" evidence="12">
    <location>
        <begin position="323"/>
        <end position="340"/>
    </location>
</feature>
<feature type="compositionally biased region" description="Basic residues" evidence="12">
    <location>
        <begin position="1921"/>
        <end position="1932"/>
    </location>
</feature>
<evidence type="ECO:0000256" key="11">
    <source>
        <dbReference type="ARBA" id="ARBA00037930"/>
    </source>
</evidence>
<feature type="compositionally biased region" description="Polar residues" evidence="12">
    <location>
        <begin position="136"/>
        <end position="147"/>
    </location>
</feature>
<dbReference type="GO" id="GO:0035098">
    <property type="term" value="C:ESC/E(Z) complex"/>
    <property type="evidence" value="ECO:0007669"/>
    <property type="project" value="TreeGrafter"/>
</dbReference>
<feature type="compositionally biased region" description="Low complexity" evidence="12">
    <location>
        <begin position="108"/>
        <end position="135"/>
    </location>
</feature>
<protein>
    <submittedName>
        <fullName evidence="15">(Mediterranean fruit fly) hypothetical protein</fullName>
    </submittedName>
</protein>
<dbReference type="GO" id="GO:0008270">
    <property type="term" value="F:zinc ion binding"/>
    <property type="evidence" value="ECO:0007669"/>
    <property type="project" value="UniProtKB-KW"/>
</dbReference>
<feature type="region of interest" description="Disordered" evidence="12">
    <location>
        <begin position="1916"/>
        <end position="1941"/>
    </location>
</feature>
<evidence type="ECO:0000256" key="2">
    <source>
        <dbReference type="ARBA" id="ARBA00022491"/>
    </source>
</evidence>
<evidence type="ECO:0000256" key="1">
    <source>
        <dbReference type="ARBA" id="ARBA00004123"/>
    </source>
</evidence>
<feature type="region of interest" description="Disordered" evidence="12">
    <location>
        <begin position="1490"/>
        <end position="1569"/>
    </location>
</feature>
<dbReference type="GO" id="GO:0006357">
    <property type="term" value="P:regulation of transcription by RNA polymerase II"/>
    <property type="evidence" value="ECO:0007669"/>
    <property type="project" value="TreeGrafter"/>
</dbReference>
<feature type="compositionally biased region" description="Low complexity" evidence="12">
    <location>
        <begin position="1505"/>
        <end position="1523"/>
    </location>
</feature>
<dbReference type="Gene3D" id="3.30.160.60">
    <property type="entry name" value="Classic Zinc Finger"/>
    <property type="match status" value="1"/>
</dbReference>
<sequence length="1941" mass="202074">MLFFLLHFNFSGVVISLSSTDSSTGSSEDASEPGSPFSQHSISGDDQHSNSPAKAGGKNYIESHRIMPPQTTILPSASSSANSSQSANGSVNASSSGTNVHTHTVAGTNSNNNTNNNSNNTAKIKQIQQQLQHQKNNSTATTRNGLPTLQWPWNTAPSSSTTASSNTSSTTQYNKKRGAATVTSADNSSGKKARNSIAESASSGASAAAANTVCGAASAAKRLKAAALEESQTKITGYFKSQMKSQIHQNNIAKRNMDVLIAACSSASAALNTTSLTMSAPATTASLNKYFNILEQLKENNSHNSGGASSSSSVTTQKPTLVPTSSPSSTSTSSLNSNIIAPPPPPTSTSNGPASSTFVSSGSGAGGLISLTPAAAMAPMPVPALKKIERSKPTKIAQVAPNLRKTPSASGNYHGGNGKSPAKKHVAIAPRTPEMKQQQLQQQQQQAAAKAEAAAAKQAAATGAPQPQTTTQVTANQPAVLLTAIRLPTQATNTQSPAAPTQLKQTVSPPKLAPVVSAAAPTTTTAAPTTAQTLYQLPAVQLPNLVQLPQLLAATNGANIMQLNNVAAAAKNASPAAAAAAAATSAQAAQAAAAQYFLNGTVFKLQQFTTATTTTATSAVAAGSAAATANPFNLMTAADLQEILIKQQQQQQLQLQQQQKAAAVAAAAAASATAQATNASFQEIFQQQIAAAIAANQQQQQQQQFQQLQRLGAAAAQPVFMATPAGLILNAASLPAMLAQAAAALAVNTNQQQQQQKQMQMQQQHPQQLPALQPIQQNALPALSSIFASAAQQQQQQSHSAHDQHIDFQQQQQQLLAFLQQQQQQQQQTQYITATQPPPLSAVNSSSAQSGPTAASLTPLSMNATTATASSANSANTAKLAIVKATTASTAPQFTTLNSQPPPLVTISHGKSRATPIAPATSSSAGGNINTMANKPAALAKPYQKRVPKVAPAPVPVALAPNKSSLPSTKAKITSGGKIIATPTTPPPLVPALSSSSSGSGSGTIASSSTSRNAPIAKQLLPAVGPPTPALISIAPAPATNTTTITAPNGINPTAAMKLSSLPPLAPKPSPTVTTSQATSALANVSVPAAQLAPPPVKGNTITITAATTTTTTSSTPDLFDLVKNSNGAISITTPPTNTSSGNVTNNTNCNNNAFSKCSSLLPSFCHSSMSSYSSASSPSRCSSIHTLIGEGFCSKIKEEPMDEVATVPSASTSDSGIKLESFNVSTHNQMLPADIKVELMEDTTKMYPTTSTVGGITQSNEYSSYSFSSHSNSVSSAADLSLEASTPPSLSSLSASCSSAPSPAPSSSAGASPRNSPPPLPPTQACESNSASLSCESSASCVTAATGRDMLSEMVTSSCISSNLTSEMSNSGDGTVSHEKSHTTLLEDIEKDANVDDESSEKRDLPTPESGIGGSLTASESSESIVSTISNNSSKAEIIANIINSIDSNSPPPTPLSTDSAGSAESASNITNCILAAIADSNSIASNVAESPISPPTPGSTNDLSNAASLSETLTSSTSKSAVPTVSSLPTSIDNSNSNSCTSSSNSSVSGEPQSIVDTSSSNSSNCFSSKPTLIDTKLAESTSELLPKSAISPILSQPKTIRFPAETGGFRYGPKGAKRHDGVCYWDKCNKKHDSCSKLLDHMQTLHVNTQTGPFSCLWVGCKVYNKESCSRRWLERHVLSHGGSKQFKCIVEGCGLRFGSQLALQKHVNNHFTATENKESSNKRTSDPPVPKQLRKNGKKLRYRRQPFSARMFDFFDTGIMEGLQHRLRQISILTNGTNAITFSGQSMMRRKTLQGSYESFVRWTPREILADEWVPSCDGPYTKTVNIKRMRPAEKIKVESLLMTAYKLPYSTNLFDDVAGEDDEDEEEDDSDDGDEEDENNDGEETELATLVETVRSSQQNQHQQSVIAISRMQIQQRRKHTRKPIKRIHLDKPLNV</sequence>
<feature type="compositionally biased region" description="Acidic residues" evidence="12">
    <location>
        <begin position="1389"/>
        <end position="1400"/>
    </location>
</feature>
<feature type="compositionally biased region" description="Polar residues" evidence="12">
    <location>
        <begin position="842"/>
        <end position="857"/>
    </location>
</feature>
<feature type="region of interest" description="Disordered" evidence="12">
    <location>
        <begin position="388"/>
        <end position="424"/>
    </location>
</feature>